<feature type="compositionally biased region" description="Gly residues" evidence="1">
    <location>
        <begin position="163"/>
        <end position="268"/>
    </location>
</feature>
<proteinExistence type="predicted"/>
<feature type="region of interest" description="Disordered" evidence="1">
    <location>
        <begin position="117"/>
        <end position="286"/>
    </location>
</feature>
<keyword evidence="2" id="KW-1133">Transmembrane helix</keyword>
<dbReference type="GO" id="GO:0017056">
    <property type="term" value="F:structural constituent of nuclear pore"/>
    <property type="evidence" value="ECO:0007669"/>
    <property type="project" value="TreeGrafter"/>
</dbReference>
<keyword evidence="4" id="KW-1185">Reference proteome</keyword>
<protein>
    <recommendedName>
        <fullName evidence="5">Group-specific protein</fullName>
    </recommendedName>
</protein>
<reference evidence="3 4" key="1">
    <citation type="submission" date="2017-04" db="EMBL/GenBank/DDBJ databases">
        <title>Complete Genome Sequence of Bacillus thuringiensis type Strain ATCC 10792.</title>
        <authorList>
            <person name="Oh D.-H."/>
            <person name="Park B.-J."/>
            <person name="Shuai W."/>
            <person name="Chelliah R."/>
        </authorList>
    </citation>
    <scope>NUCLEOTIDE SEQUENCE [LARGE SCALE GENOMIC DNA]</scope>
    <source>
        <strain evidence="3 4">ATCC 10792</strain>
    </source>
</reference>
<dbReference type="GO" id="GO:0006606">
    <property type="term" value="P:protein import into nucleus"/>
    <property type="evidence" value="ECO:0007669"/>
    <property type="project" value="TreeGrafter"/>
</dbReference>
<gene>
    <name evidence="3" type="ORF">CAB88_10695</name>
</gene>
<dbReference type="PANTHER" id="PTHR23198">
    <property type="entry name" value="NUCLEOPORIN"/>
    <property type="match status" value="1"/>
</dbReference>
<keyword evidence="2" id="KW-0812">Transmembrane</keyword>
<feature type="transmembrane region" description="Helical" evidence="2">
    <location>
        <begin position="12"/>
        <end position="30"/>
    </location>
</feature>
<evidence type="ECO:0000313" key="3">
    <source>
        <dbReference type="EMBL" id="ARP57527.1"/>
    </source>
</evidence>
<dbReference type="GO" id="GO:0008139">
    <property type="term" value="F:nuclear localization sequence binding"/>
    <property type="evidence" value="ECO:0007669"/>
    <property type="project" value="TreeGrafter"/>
</dbReference>
<feature type="compositionally biased region" description="Basic and acidic residues" evidence="1">
    <location>
        <begin position="484"/>
        <end position="569"/>
    </location>
</feature>
<accession>A0A1W6WLU7</accession>
<dbReference type="EMBL" id="CP021061">
    <property type="protein sequence ID" value="ARP57527.1"/>
    <property type="molecule type" value="Genomic_DNA"/>
</dbReference>
<dbReference type="Proteomes" id="UP000194143">
    <property type="component" value="Chromosome"/>
</dbReference>
<dbReference type="InterPro" id="IPR037665">
    <property type="entry name" value="Nucleoporin_S59-like"/>
</dbReference>
<dbReference type="GO" id="GO:0003723">
    <property type="term" value="F:RNA binding"/>
    <property type="evidence" value="ECO:0007669"/>
    <property type="project" value="TreeGrafter"/>
</dbReference>
<dbReference type="AlphaFoldDB" id="A0A1W6WLU7"/>
<dbReference type="PANTHER" id="PTHR23198:SF6">
    <property type="entry name" value="NUCLEAR PORE COMPLEX PROTEIN NUP98-NUP96"/>
    <property type="match status" value="1"/>
</dbReference>
<name>A0A1W6WLU7_BACTU</name>
<evidence type="ECO:0000256" key="1">
    <source>
        <dbReference type="SAM" id="MobiDB-lite"/>
    </source>
</evidence>
<feature type="region of interest" description="Disordered" evidence="1">
    <location>
        <begin position="479"/>
        <end position="571"/>
    </location>
</feature>
<feature type="region of interest" description="Disordered" evidence="1">
    <location>
        <begin position="71"/>
        <end position="92"/>
    </location>
</feature>
<dbReference type="GO" id="GO:0000973">
    <property type="term" value="P:post-transcriptional tethering of RNA polymerase II gene DNA at nuclear periphery"/>
    <property type="evidence" value="ECO:0007669"/>
    <property type="project" value="TreeGrafter"/>
</dbReference>
<dbReference type="GO" id="GO:0006405">
    <property type="term" value="P:RNA export from nucleus"/>
    <property type="evidence" value="ECO:0007669"/>
    <property type="project" value="TreeGrafter"/>
</dbReference>
<feature type="compositionally biased region" description="Basic and acidic residues" evidence="1">
    <location>
        <begin position="72"/>
        <end position="81"/>
    </location>
</feature>
<evidence type="ECO:0008006" key="5">
    <source>
        <dbReference type="Google" id="ProtNLM"/>
    </source>
</evidence>
<dbReference type="RefSeq" id="WP_000392212.1">
    <property type="nucleotide sequence ID" value="NZ_CP021061.1"/>
</dbReference>
<evidence type="ECO:0000313" key="4">
    <source>
        <dbReference type="Proteomes" id="UP000194143"/>
    </source>
</evidence>
<evidence type="ECO:0000256" key="2">
    <source>
        <dbReference type="SAM" id="Phobius"/>
    </source>
</evidence>
<keyword evidence="2" id="KW-0472">Membrane</keyword>
<sequence length="966" mass="105004">MEENNNNLGKKVAISVMSAALLGTSGYLVYDKGFSTAGRETVKLASNTEEKKDDRITGSNLQSMFPNLVADPAKKDDKPGEKPNVNLADLIGNNKSPITPVTYKPDDVSVEKKDPLIKLSDAPAPQKPELPTNMGGPVVEPVKNNDNVQLPTPTVEPPKTNTGTGGTGTGGTGTEGTGTGGTGTEGTGTGGTGTEGTGTGGTGTGGTGTEGTGTGGTGTGGTGTGGTGTGGTGTEGTGTGGTGTGGTGTEGTGTGGTGTGGTGTGGTGTEKPKPDPEPTYPTITVSPKTGDILVEWYTANGEKSSAVFFGEFYKAQNHLKLIDGMTNTMAERDDLQLISQSSSTAKANKAALLLAAQDSAQFEKVASSKYEQLFYIRNQLTLYQDPAFNDQEFERFKENKKYVIEKLSKDIFNAALREEERDVNAALSKYYLLTSVLQGVDEDLQKQAYDRVQDIFNQMLEKELKQMVQGKVDVPTVPVLNQGKEQKKNVEEKAMTEKEVQQSKGEEKQENKENSKPEESKTNKEDVKQEEAQTNKENAKQEEAQNNKEDKKNEEQKDNKDGTKQDEVKTPGQWAIEQVTAYMNEAKWKEAIVLADQYIDQTKGEEQNTLRDQLKNAIENLLTKSKAEETSAEVALQNYHFILNVKNVVVEQREKAKSLSLPVMLEVKADQALVEKDYYNAVLYMANSIRNGNKHARAFEKLQTNTNFLWNQTMEQWNNLKGNSGWQSEVKKSVQPSLELIVYLKDISSAIVDDARFNEKIKEATKKLEGIQLLNLASYENSKSDEASQLNALYYYGQAYERGIANAGDMSNIFNKLLNKARGFEVSDPARAMNLYRLMYTTPGAQGLGFQDVIRNSIDYLNDFNVASQSFAKYGNSSNVKDIATALVYANTAIENGYTNEQSKAKIRQIAETMVIVGQNALKGNDLNTAYQCFEFVSRADYKHVPQDVRSQANDGLQAIKNATKK</sequence>
<organism evidence="3 4">
    <name type="scientific">Bacillus thuringiensis</name>
    <dbReference type="NCBI Taxonomy" id="1428"/>
    <lineage>
        <taxon>Bacteria</taxon>
        <taxon>Bacillati</taxon>
        <taxon>Bacillota</taxon>
        <taxon>Bacilli</taxon>
        <taxon>Bacillales</taxon>
        <taxon>Bacillaceae</taxon>
        <taxon>Bacillus</taxon>
        <taxon>Bacillus cereus group</taxon>
    </lineage>
</organism>